<name>A0A6J6FH59_9ZZZZ</name>
<protein>
    <submittedName>
        <fullName evidence="2">Unannotated protein</fullName>
    </submittedName>
</protein>
<dbReference type="InterPro" id="IPR036737">
    <property type="entry name" value="OmpA-like_sf"/>
</dbReference>
<proteinExistence type="predicted"/>
<accession>A0A6J6FH59</accession>
<gene>
    <name evidence="2" type="ORF">UFOPK1791_00395</name>
</gene>
<dbReference type="AlphaFoldDB" id="A0A6J6FH59"/>
<dbReference type="EMBL" id="CAEZUF010000024">
    <property type="protein sequence ID" value="CAB4588221.1"/>
    <property type="molecule type" value="Genomic_DNA"/>
</dbReference>
<dbReference type="PANTHER" id="PTHR30329:SF21">
    <property type="entry name" value="LIPOPROTEIN YIAD-RELATED"/>
    <property type="match status" value="1"/>
</dbReference>
<evidence type="ECO:0000259" key="1">
    <source>
        <dbReference type="PROSITE" id="PS51123"/>
    </source>
</evidence>
<reference evidence="2" key="1">
    <citation type="submission" date="2020-05" db="EMBL/GenBank/DDBJ databases">
        <authorList>
            <person name="Chiriac C."/>
            <person name="Salcher M."/>
            <person name="Ghai R."/>
            <person name="Kavagutti S V."/>
        </authorList>
    </citation>
    <scope>NUCLEOTIDE SEQUENCE</scope>
</reference>
<evidence type="ECO:0000313" key="2">
    <source>
        <dbReference type="EMBL" id="CAB4588221.1"/>
    </source>
</evidence>
<dbReference type="PROSITE" id="PS51123">
    <property type="entry name" value="OMPA_2"/>
    <property type="match status" value="1"/>
</dbReference>
<dbReference type="Gene3D" id="3.30.1330.60">
    <property type="entry name" value="OmpA-like domain"/>
    <property type="match status" value="1"/>
</dbReference>
<feature type="domain" description="OmpA-like" evidence="1">
    <location>
        <begin position="211"/>
        <end position="323"/>
    </location>
</feature>
<organism evidence="2">
    <name type="scientific">freshwater metagenome</name>
    <dbReference type="NCBI Taxonomy" id="449393"/>
    <lineage>
        <taxon>unclassified sequences</taxon>
        <taxon>metagenomes</taxon>
        <taxon>ecological metagenomes</taxon>
    </lineage>
</organism>
<dbReference type="InterPro" id="IPR050330">
    <property type="entry name" value="Bact_OuterMem_StrucFunc"/>
</dbReference>
<dbReference type="InterPro" id="IPR006665">
    <property type="entry name" value="OmpA-like"/>
</dbReference>
<dbReference type="CDD" id="cd07185">
    <property type="entry name" value="OmpA_C-like"/>
    <property type="match status" value="1"/>
</dbReference>
<dbReference type="SUPFAM" id="SSF103088">
    <property type="entry name" value="OmpA-like"/>
    <property type="match status" value="1"/>
</dbReference>
<dbReference type="PANTHER" id="PTHR30329">
    <property type="entry name" value="STATOR ELEMENT OF FLAGELLAR MOTOR COMPLEX"/>
    <property type="match status" value="1"/>
</dbReference>
<sequence>MPGGATIQISNFNLTYGWKAGVTGSGKISIDDLGTIHISDLNSGVAIVTIRSSDDKLLKIVNIRILEKINAATSNSSNSVNTSRASGEGIATVTVNGTDVKVVAESGFSGVTKVDVVVSDNGQQKTISMPVTVLPQAPANPVADQKKLSEIVFTWDKSPNAISYLVKVRDETVCETTTNFCLANVIVGPTTPIMGIVKGNDGTELKFIPVYQINKPVPAITVNFATNSYALNAKQKLELNTIALIISKEGFTRLVVYGYTDSRGGVDNQKLSENRAKSTASYLSKLLPNVTFKVAGFGASKPIASNATTSGLAENRRAELSLW</sequence>
<dbReference type="Pfam" id="PF00691">
    <property type="entry name" value="OmpA"/>
    <property type="match status" value="1"/>
</dbReference>